<keyword evidence="2" id="KW-0336">GPI-anchor</keyword>
<dbReference type="GO" id="GO:0012505">
    <property type="term" value="C:endomembrane system"/>
    <property type="evidence" value="ECO:0007669"/>
    <property type="project" value="UniProtKB-SubCell"/>
</dbReference>
<feature type="transmembrane region" description="Helical" evidence="11">
    <location>
        <begin position="21"/>
        <end position="44"/>
    </location>
</feature>
<dbReference type="InterPro" id="IPR041846">
    <property type="entry name" value="ENL_dom"/>
</dbReference>
<comment type="similarity">
    <text evidence="8">Belongs to the early nodulin-like (ENODL) family.</text>
</comment>
<keyword evidence="11" id="KW-0812">Transmembrane</keyword>
<evidence type="ECO:0000256" key="4">
    <source>
        <dbReference type="ARBA" id="ARBA00023136"/>
    </source>
</evidence>
<dbReference type="Gene3D" id="2.60.40.420">
    <property type="entry name" value="Cupredoxins - blue copper proteins"/>
    <property type="match status" value="1"/>
</dbReference>
<evidence type="ECO:0000256" key="6">
    <source>
        <dbReference type="ARBA" id="ARBA00023180"/>
    </source>
</evidence>
<reference evidence="13" key="1">
    <citation type="submission" date="2015-07" db="EMBL/GenBank/DDBJ databases">
        <title>Transcriptome Assembly of Anthurium amnicola.</title>
        <authorList>
            <person name="Suzuki J."/>
        </authorList>
    </citation>
    <scope>NUCLEOTIDE SEQUENCE</scope>
</reference>
<dbReference type="CDD" id="cd11019">
    <property type="entry name" value="OsENODL1_like"/>
    <property type="match status" value="1"/>
</dbReference>
<sequence>TETERERGGERMAASPSFPAGVLKSLLFVALVVAVSGAVGSSAFDFDVGGEHGWVVPPSNNTRVFNQWASKNRFKIGDSLIFKYKKDSVMLVTKEEYDHCNSKQPIFFYNNDNTEIKLDHAGTYYFISGLREHCDKGQKMIVKVLSQPDEPGSSPSGNQTGTTPPSDGSGALQNAMASTVELLVFFAGSLFFY</sequence>
<dbReference type="FunFam" id="2.60.40.420:FF:000010">
    <property type="entry name" value="Early nodulin-like protein 1"/>
    <property type="match status" value="1"/>
</dbReference>
<evidence type="ECO:0000256" key="11">
    <source>
        <dbReference type="SAM" id="Phobius"/>
    </source>
</evidence>
<dbReference type="GO" id="GO:0005886">
    <property type="term" value="C:plasma membrane"/>
    <property type="evidence" value="ECO:0007669"/>
    <property type="project" value="TreeGrafter"/>
</dbReference>
<evidence type="ECO:0000256" key="10">
    <source>
        <dbReference type="SAM" id="MobiDB-lite"/>
    </source>
</evidence>
<keyword evidence="6" id="KW-0325">Glycoprotein</keyword>
<feature type="transmembrane region" description="Helical" evidence="11">
    <location>
        <begin position="171"/>
        <end position="192"/>
    </location>
</feature>
<keyword evidence="11" id="KW-1133">Transmembrane helix</keyword>
<organism evidence="13">
    <name type="scientific">Anthurium amnicola</name>
    <dbReference type="NCBI Taxonomy" id="1678845"/>
    <lineage>
        <taxon>Eukaryota</taxon>
        <taxon>Viridiplantae</taxon>
        <taxon>Streptophyta</taxon>
        <taxon>Embryophyta</taxon>
        <taxon>Tracheophyta</taxon>
        <taxon>Spermatophyta</taxon>
        <taxon>Magnoliopsida</taxon>
        <taxon>Liliopsida</taxon>
        <taxon>Araceae</taxon>
        <taxon>Pothoideae</taxon>
        <taxon>Potheae</taxon>
        <taxon>Anthurium</taxon>
    </lineage>
</organism>
<feature type="compositionally biased region" description="Polar residues" evidence="10">
    <location>
        <begin position="153"/>
        <end position="171"/>
    </location>
</feature>
<gene>
    <name evidence="13" type="primary">At2g25060_4</name>
    <name evidence="13" type="ORF">g.14415</name>
</gene>
<dbReference type="InterPro" id="IPR039391">
    <property type="entry name" value="Phytocyanin-like"/>
</dbReference>
<feature type="region of interest" description="Disordered" evidence="10">
    <location>
        <begin position="146"/>
        <end position="171"/>
    </location>
</feature>
<dbReference type="PANTHER" id="PTHR33021">
    <property type="entry name" value="BLUE COPPER PROTEIN"/>
    <property type="match status" value="1"/>
</dbReference>
<evidence type="ECO:0000256" key="5">
    <source>
        <dbReference type="ARBA" id="ARBA00023157"/>
    </source>
</evidence>
<keyword evidence="7" id="KW-0449">Lipoprotein</keyword>
<evidence type="ECO:0000256" key="3">
    <source>
        <dbReference type="ARBA" id="ARBA00022729"/>
    </source>
</evidence>
<dbReference type="PROSITE" id="PS51485">
    <property type="entry name" value="PHYTOCYANIN"/>
    <property type="match status" value="1"/>
</dbReference>
<keyword evidence="4 11" id="KW-0472">Membrane</keyword>
<dbReference type="SUPFAM" id="SSF49503">
    <property type="entry name" value="Cupredoxins"/>
    <property type="match status" value="1"/>
</dbReference>
<evidence type="ECO:0000256" key="2">
    <source>
        <dbReference type="ARBA" id="ARBA00022622"/>
    </source>
</evidence>
<dbReference type="EMBL" id="GDJX01014549">
    <property type="protein sequence ID" value="JAT53387.1"/>
    <property type="molecule type" value="Transcribed_RNA"/>
</dbReference>
<feature type="domain" description="Phytocyanin" evidence="12">
    <location>
        <begin position="44"/>
        <end position="146"/>
    </location>
</feature>
<comment type="subcellular location">
    <subcellularLocation>
        <location evidence="9">Endomembrane system</location>
        <topology evidence="9">Lipid-anchor</topology>
    </subcellularLocation>
    <subcellularLocation>
        <location evidence="1">Membrane</location>
        <topology evidence="1">Lipid-anchor</topology>
        <topology evidence="1">GPI-anchor</topology>
    </subcellularLocation>
</comment>
<keyword evidence="3" id="KW-0732">Signal</keyword>
<evidence type="ECO:0000313" key="13">
    <source>
        <dbReference type="EMBL" id="JAT53387.1"/>
    </source>
</evidence>
<dbReference type="InterPro" id="IPR008972">
    <property type="entry name" value="Cupredoxin"/>
</dbReference>
<dbReference type="InterPro" id="IPR003245">
    <property type="entry name" value="Phytocyanin_dom"/>
</dbReference>
<proteinExistence type="inferred from homology"/>
<evidence type="ECO:0000259" key="12">
    <source>
        <dbReference type="PROSITE" id="PS51485"/>
    </source>
</evidence>
<dbReference type="PANTHER" id="PTHR33021:SF289">
    <property type="entry name" value="EARLY NODULIN-LIKE PROTEIN 5-RELATED"/>
    <property type="match status" value="1"/>
</dbReference>
<evidence type="ECO:0000256" key="7">
    <source>
        <dbReference type="ARBA" id="ARBA00023288"/>
    </source>
</evidence>
<dbReference type="AlphaFoldDB" id="A0A1D1YFH9"/>
<protein>
    <submittedName>
        <fullName evidence="13">Early nodulin-like protein 1</fullName>
    </submittedName>
</protein>
<keyword evidence="5" id="KW-1015">Disulfide bond</keyword>
<dbReference type="GO" id="GO:0009055">
    <property type="term" value="F:electron transfer activity"/>
    <property type="evidence" value="ECO:0007669"/>
    <property type="project" value="InterPro"/>
</dbReference>
<name>A0A1D1YFH9_9ARAE</name>
<dbReference type="Pfam" id="PF02298">
    <property type="entry name" value="Cu_bind_like"/>
    <property type="match status" value="1"/>
</dbReference>
<dbReference type="GO" id="GO:0098552">
    <property type="term" value="C:side of membrane"/>
    <property type="evidence" value="ECO:0007669"/>
    <property type="project" value="UniProtKB-KW"/>
</dbReference>
<evidence type="ECO:0000256" key="9">
    <source>
        <dbReference type="ARBA" id="ARBA00037868"/>
    </source>
</evidence>
<evidence type="ECO:0000256" key="8">
    <source>
        <dbReference type="ARBA" id="ARBA00035011"/>
    </source>
</evidence>
<accession>A0A1D1YFH9</accession>
<feature type="non-terminal residue" evidence="13">
    <location>
        <position position="1"/>
    </location>
</feature>
<evidence type="ECO:0000256" key="1">
    <source>
        <dbReference type="ARBA" id="ARBA00004589"/>
    </source>
</evidence>